<comment type="caution">
    <text evidence="7">The sequence shown here is derived from an EMBL/GenBank/DDBJ whole genome shotgun (WGS) entry which is preliminary data.</text>
</comment>
<evidence type="ECO:0000256" key="1">
    <source>
        <dbReference type="ARBA" id="ARBA00004141"/>
    </source>
</evidence>
<feature type="transmembrane region" description="Helical" evidence="6">
    <location>
        <begin position="126"/>
        <end position="146"/>
    </location>
</feature>
<evidence type="ECO:0000313" key="8">
    <source>
        <dbReference type="Proteomes" id="UP000230184"/>
    </source>
</evidence>
<gene>
    <name evidence="7" type="ORF">COT02_02130</name>
</gene>
<dbReference type="GO" id="GO:0005384">
    <property type="term" value="F:manganese ion transmembrane transporter activity"/>
    <property type="evidence" value="ECO:0007669"/>
    <property type="project" value="TreeGrafter"/>
</dbReference>
<evidence type="ECO:0000256" key="4">
    <source>
        <dbReference type="ARBA" id="ARBA00022989"/>
    </source>
</evidence>
<feature type="transmembrane region" description="Helical" evidence="6">
    <location>
        <begin position="402"/>
        <end position="424"/>
    </location>
</feature>
<feature type="transmembrane region" description="Helical" evidence="6">
    <location>
        <begin position="92"/>
        <end position="120"/>
    </location>
</feature>
<proteinExistence type="predicted"/>
<keyword evidence="4 6" id="KW-1133">Transmembrane helix</keyword>
<feature type="transmembrane region" description="Helical" evidence="6">
    <location>
        <begin position="337"/>
        <end position="356"/>
    </location>
</feature>
<dbReference type="GO" id="GO:0034755">
    <property type="term" value="P:iron ion transmembrane transport"/>
    <property type="evidence" value="ECO:0007669"/>
    <property type="project" value="TreeGrafter"/>
</dbReference>
<name>A0A2M6YUJ9_9BACT</name>
<feature type="transmembrane region" description="Helical" evidence="6">
    <location>
        <begin position="362"/>
        <end position="382"/>
    </location>
</feature>
<evidence type="ECO:0008006" key="9">
    <source>
        <dbReference type="Google" id="ProtNLM"/>
    </source>
</evidence>
<evidence type="ECO:0000313" key="7">
    <source>
        <dbReference type="EMBL" id="PIU37187.1"/>
    </source>
</evidence>
<evidence type="ECO:0000256" key="3">
    <source>
        <dbReference type="ARBA" id="ARBA00022692"/>
    </source>
</evidence>
<dbReference type="Proteomes" id="UP000230184">
    <property type="component" value="Unassembled WGS sequence"/>
</dbReference>
<dbReference type="PANTHER" id="PTHR11706">
    <property type="entry name" value="SOLUTE CARRIER PROTEIN FAMILY 11 MEMBER"/>
    <property type="match status" value="1"/>
</dbReference>
<dbReference type="InterPro" id="IPR001046">
    <property type="entry name" value="NRAMP_fam"/>
</dbReference>
<comment type="subcellular location">
    <subcellularLocation>
        <location evidence="1">Membrane</location>
        <topology evidence="1">Multi-pass membrane protein</topology>
    </subcellularLocation>
</comment>
<feature type="transmembrane region" description="Helical" evidence="6">
    <location>
        <begin position="202"/>
        <end position="222"/>
    </location>
</feature>
<evidence type="ECO:0000256" key="6">
    <source>
        <dbReference type="SAM" id="Phobius"/>
    </source>
</evidence>
<feature type="transmembrane region" description="Helical" evidence="6">
    <location>
        <begin position="51"/>
        <end position="71"/>
    </location>
</feature>
<reference evidence="8" key="1">
    <citation type="submission" date="2017-09" db="EMBL/GenBank/DDBJ databases">
        <title>Depth-based differentiation of microbial function through sediment-hosted aquifers and enrichment of novel symbionts in the deep terrestrial subsurface.</title>
        <authorList>
            <person name="Probst A.J."/>
            <person name="Ladd B."/>
            <person name="Jarett J.K."/>
            <person name="Geller-Mcgrath D.E."/>
            <person name="Sieber C.M.K."/>
            <person name="Emerson J.B."/>
            <person name="Anantharaman K."/>
            <person name="Thomas B.C."/>
            <person name="Malmstrom R."/>
            <person name="Stieglmeier M."/>
            <person name="Klingl A."/>
            <person name="Woyke T."/>
            <person name="Ryan C.M."/>
            <person name="Banfield J.F."/>
        </authorList>
    </citation>
    <scope>NUCLEOTIDE SEQUENCE [LARGE SCALE GENOMIC DNA]</scope>
</reference>
<feature type="transmembrane region" description="Helical" evidence="6">
    <location>
        <begin position="153"/>
        <end position="173"/>
    </location>
</feature>
<keyword evidence="2" id="KW-0813">Transport</keyword>
<protein>
    <recommendedName>
        <fullName evidence="9">Mn transporter</fullName>
    </recommendedName>
</protein>
<dbReference type="AlphaFoldDB" id="A0A2M6YUJ9"/>
<sequence>MWCNMEKIISFYKRNRVKFLIFLGIFGPATITAMADNDAAGVATYAIAGSKLGYPILFVLFWVTILLAITQEMGMRVSLVSRKGLGDLIREYHGVGVSILIFGALFIANMGVIVVNMAAFKTTASILHLPVFPLIIFMIGLIFLFVIKGNYKLTQNIMLFASLFYLAYVFSALKSKPDWGLAFKNIVWPQGVKFTPDYLKNYIIIGLGVLGTTITPWGQFFISSFGLDKKIDTTKLKFSQIETYWGAFLTDFFSFFMIVATAGTLFANKIQLIDGAQAAWAIEPFAGRLASILFAVGIMNAGFMGVVIVGLTTTYAFSEFFGLTGSLDSPYNKSKTFYSVFIGQIIIAFLIAMLPVIDLFKIVVTVQILNAMALPPIFYFLIKFTNNHEIMGKYVNNKFQKWFAIGGTVVITLASFFTAFYTIIAYK</sequence>
<evidence type="ECO:0000256" key="5">
    <source>
        <dbReference type="ARBA" id="ARBA00023136"/>
    </source>
</evidence>
<dbReference type="EMBL" id="PEWY01000058">
    <property type="protein sequence ID" value="PIU37187.1"/>
    <property type="molecule type" value="Genomic_DNA"/>
</dbReference>
<accession>A0A2M6YUJ9</accession>
<dbReference type="PANTHER" id="PTHR11706:SF33">
    <property type="entry name" value="NATURAL RESISTANCE-ASSOCIATED MACROPHAGE PROTEIN 2"/>
    <property type="match status" value="1"/>
</dbReference>
<evidence type="ECO:0000256" key="2">
    <source>
        <dbReference type="ARBA" id="ARBA00022448"/>
    </source>
</evidence>
<organism evidence="7 8">
    <name type="scientific">Candidatus Roizmanbacteria bacterium CG07_land_8_20_14_0_80_34_15</name>
    <dbReference type="NCBI Taxonomy" id="1974849"/>
    <lineage>
        <taxon>Bacteria</taxon>
        <taxon>Candidatus Roizmaniibacteriota</taxon>
    </lineage>
</organism>
<feature type="transmembrane region" description="Helical" evidence="6">
    <location>
        <begin position="243"/>
        <end position="267"/>
    </location>
</feature>
<feature type="transmembrane region" description="Helical" evidence="6">
    <location>
        <begin position="292"/>
        <end position="317"/>
    </location>
</feature>
<keyword evidence="5 6" id="KW-0472">Membrane</keyword>
<dbReference type="Pfam" id="PF01566">
    <property type="entry name" value="Nramp"/>
    <property type="match status" value="1"/>
</dbReference>
<keyword evidence="3 6" id="KW-0812">Transmembrane</keyword>
<dbReference type="GO" id="GO:0015086">
    <property type="term" value="F:cadmium ion transmembrane transporter activity"/>
    <property type="evidence" value="ECO:0007669"/>
    <property type="project" value="TreeGrafter"/>
</dbReference>
<dbReference type="GO" id="GO:0005886">
    <property type="term" value="C:plasma membrane"/>
    <property type="evidence" value="ECO:0007669"/>
    <property type="project" value="TreeGrafter"/>
</dbReference>